<sequence length="114" mass="13085">MGRLYLKYLNGSSIYVCSNCNSHLSMNDEIISKHFHGRFGKAYLFNKAINVTTGPSEERQLMTGLHVVCDIYCVNCKANVGWKYKKAYESSEQYKVGKFVLEKAKLKKENTFLN</sequence>
<evidence type="ECO:0000313" key="7">
    <source>
        <dbReference type="Proteomes" id="UP000816034"/>
    </source>
</evidence>
<protein>
    <recommendedName>
        <fullName evidence="4">Protein yippee-like</fullName>
    </recommendedName>
</protein>
<dbReference type="Pfam" id="PF03226">
    <property type="entry name" value="Yippee-Mis18"/>
    <property type="match status" value="1"/>
</dbReference>
<organism evidence="6 7">
    <name type="scientific">Naegleria lovaniensis</name>
    <name type="common">Amoeba</name>
    <dbReference type="NCBI Taxonomy" id="51637"/>
    <lineage>
        <taxon>Eukaryota</taxon>
        <taxon>Discoba</taxon>
        <taxon>Heterolobosea</taxon>
        <taxon>Tetramitia</taxon>
        <taxon>Eutetramitia</taxon>
        <taxon>Vahlkampfiidae</taxon>
        <taxon>Naegleria</taxon>
    </lineage>
</organism>
<evidence type="ECO:0000259" key="5">
    <source>
        <dbReference type="PROSITE" id="PS51792"/>
    </source>
</evidence>
<dbReference type="PROSITE" id="PS51792">
    <property type="entry name" value="YIPPEE"/>
    <property type="match status" value="1"/>
</dbReference>
<dbReference type="Proteomes" id="UP000816034">
    <property type="component" value="Unassembled WGS sequence"/>
</dbReference>
<dbReference type="InterPro" id="IPR034751">
    <property type="entry name" value="Yippee"/>
</dbReference>
<keyword evidence="7" id="KW-1185">Reference proteome</keyword>
<accession>A0AA88GH43</accession>
<reference evidence="6 7" key="1">
    <citation type="journal article" date="2018" name="BMC Genomics">
        <title>The genome of Naegleria lovaniensis, the basis for a comparative approach to unravel pathogenicity factors of the human pathogenic amoeba N. fowleri.</title>
        <authorList>
            <person name="Liechti N."/>
            <person name="Schurch N."/>
            <person name="Bruggmann R."/>
            <person name="Wittwer M."/>
        </authorList>
    </citation>
    <scope>NUCLEOTIDE SEQUENCE [LARGE SCALE GENOMIC DNA]</scope>
    <source>
        <strain evidence="6 7">ATCC 30569</strain>
    </source>
</reference>
<dbReference type="RefSeq" id="XP_044546561.1">
    <property type="nucleotide sequence ID" value="XM_044697403.1"/>
</dbReference>
<proteinExistence type="inferred from homology"/>
<dbReference type="GeneID" id="68099892"/>
<comment type="similarity">
    <text evidence="1 4">Belongs to the yippee family.</text>
</comment>
<feature type="domain" description="Yippee" evidence="5">
    <location>
        <begin position="13"/>
        <end position="110"/>
    </location>
</feature>
<evidence type="ECO:0000256" key="2">
    <source>
        <dbReference type="ARBA" id="ARBA00022723"/>
    </source>
</evidence>
<keyword evidence="3" id="KW-0862">Zinc</keyword>
<dbReference type="GO" id="GO:0046872">
    <property type="term" value="F:metal ion binding"/>
    <property type="evidence" value="ECO:0007669"/>
    <property type="project" value="UniProtKB-KW"/>
</dbReference>
<dbReference type="PANTHER" id="PTHR13848">
    <property type="entry name" value="PROTEIN YIPPEE-LIKE CG15309-RELATED"/>
    <property type="match status" value="1"/>
</dbReference>
<dbReference type="InterPro" id="IPR039058">
    <property type="entry name" value="Yippee_fam"/>
</dbReference>
<dbReference type="InterPro" id="IPR004910">
    <property type="entry name" value="Yippee/Mis18/Cereblon"/>
</dbReference>
<dbReference type="AlphaFoldDB" id="A0AA88GH43"/>
<name>A0AA88GH43_NAELO</name>
<comment type="caution">
    <text evidence="6">The sequence shown here is derived from an EMBL/GenBank/DDBJ whole genome shotgun (WGS) entry which is preliminary data.</text>
</comment>
<evidence type="ECO:0000256" key="4">
    <source>
        <dbReference type="RuleBase" id="RU110713"/>
    </source>
</evidence>
<keyword evidence="2" id="KW-0479">Metal-binding</keyword>
<gene>
    <name evidence="6" type="ORF">C9374_007438</name>
</gene>
<evidence type="ECO:0000256" key="1">
    <source>
        <dbReference type="ARBA" id="ARBA00005613"/>
    </source>
</evidence>
<evidence type="ECO:0000313" key="6">
    <source>
        <dbReference type="EMBL" id="KAG2379299.1"/>
    </source>
</evidence>
<dbReference type="EMBL" id="PYSW02000029">
    <property type="protein sequence ID" value="KAG2379299.1"/>
    <property type="molecule type" value="Genomic_DNA"/>
</dbReference>
<evidence type="ECO:0000256" key="3">
    <source>
        <dbReference type="ARBA" id="ARBA00022833"/>
    </source>
</evidence>